<feature type="transmembrane region" description="Helical" evidence="1">
    <location>
        <begin position="58"/>
        <end position="79"/>
    </location>
</feature>
<name>X0ZWL1_9ZZZZ</name>
<evidence type="ECO:0000313" key="2">
    <source>
        <dbReference type="EMBL" id="GAG52436.1"/>
    </source>
</evidence>
<keyword evidence="1" id="KW-1133">Transmembrane helix</keyword>
<gene>
    <name evidence="2" type="ORF">S01H1_79465</name>
</gene>
<proteinExistence type="predicted"/>
<organism evidence="2">
    <name type="scientific">marine sediment metagenome</name>
    <dbReference type="NCBI Taxonomy" id="412755"/>
    <lineage>
        <taxon>unclassified sequences</taxon>
        <taxon>metagenomes</taxon>
        <taxon>ecological metagenomes</taxon>
    </lineage>
</organism>
<keyword evidence="1" id="KW-0472">Membrane</keyword>
<dbReference type="EMBL" id="BARS01053573">
    <property type="protein sequence ID" value="GAG52436.1"/>
    <property type="molecule type" value="Genomic_DNA"/>
</dbReference>
<dbReference type="AlphaFoldDB" id="X0ZWL1"/>
<reference evidence="2" key="1">
    <citation type="journal article" date="2014" name="Front. Microbiol.">
        <title>High frequency of phylogenetically diverse reductive dehalogenase-homologous genes in deep subseafloor sedimentary metagenomes.</title>
        <authorList>
            <person name="Kawai M."/>
            <person name="Futagami T."/>
            <person name="Toyoda A."/>
            <person name="Takaki Y."/>
            <person name="Nishi S."/>
            <person name="Hori S."/>
            <person name="Arai W."/>
            <person name="Tsubouchi T."/>
            <person name="Morono Y."/>
            <person name="Uchiyama I."/>
            <person name="Ito T."/>
            <person name="Fujiyama A."/>
            <person name="Inagaki F."/>
            <person name="Takami H."/>
        </authorList>
    </citation>
    <scope>NUCLEOTIDE SEQUENCE</scope>
    <source>
        <strain evidence="2">Expedition CK06-06</strain>
    </source>
</reference>
<keyword evidence="1" id="KW-0812">Transmembrane</keyword>
<protein>
    <submittedName>
        <fullName evidence="2">Uncharacterized protein</fullName>
    </submittedName>
</protein>
<accession>X0ZWL1</accession>
<comment type="caution">
    <text evidence="2">The sequence shown here is derived from an EMBL/GenBank/DDBJ whole genome shotgun (WGS) entry which is preliminary data.</text>
</comment>
<evidence type="ECO:0000256" key="1">
    <source>
        <dbReference type="SAM" id="Phobius"/>
    </source>
</evidence>
<sequence length="84" mass="10015">MSYVPPKGFLKGLDFHHFLDTHQEWHAFVIGFCEVLCPWPPRHKSMHKELRKQIASEYHYYLFGRAIGVIAWLIIAKIIQEVFF</sequence>